<organism evidence="3 4">
    <name type="scientific">Roseobacter litoralis (strain ATCC 49566 / DSM 6996 / JCM 21268 / NBRC 15278 / OCh 149)</name>
    <dbReference type="NCBI Taxonomy" id="391595"/>
    <lineage>
        <taxon>Bacteria</taxon>
        <taxon>Pseudomonadati</taxon>
        <taxon>Pseudomonadota</taxon>
        <taxon>Alphaproteobacteria</taxon>
        <taxon>Rhodobacterales</taxon>
        <taxon>Roseobacteraceae</taxon>
        <taxon>Roseobacter</taxon>
    </lineage>
</organism>
<dbReference type="KEGG" id="rli:RLO149_c006010"/>
<proteinExistence type="predicted"/>
<dbReference type="OrthoDB" id="9806708at2"/>
<evidence type="ECO:0000259" key="2">
    <source>
        <dbReference type="Pfam" id="PF13579"/>
    </source>
</evidence>
<protein>
    <submittedName>
        <fullName evidence="3">Glycosyltransferase-like protein</fullName>
    </submittedName>
</protein>
<dbReference type="EMBL" id="CP002623">
    <property type="protein sequence ID" value="AEI92629.1"/>
    <property type="molecule type" value="Genomic_DNA"/>
</dbReference>
<name>F7ZK06_ROSLO</name>
<evidence type="ECO:0000259" key="1">
    <source>
        <dbReference type="Pfam" id="PF00534"/>
    </source>
</evidence>
<dbReference type="InterPro" id="IPR001296">
    <property type="entry name" value="Glyco_trans_1"/>
</dbReference>
<dbReference type="HOGENOM" id="CLU_009583_0_3_5"/>
<dbReference type="GO" id="GO:0016757">
    <property type="term" value="F:glycosyltransferase activity"/>
    <property type="evidence" value="ECO:0007669"/>
    <property type="project" value="InterPro"/>
</dbReference>
<reference evidence="3 4" key="1">
    <citation type="journal article" date="2011" name="BMC Genomics">
        <title>Comparative genome analysis and genome-guided physiological analysis of Roseobacter litoralis.</title>
        <authorList>
            <person name="Kalhoefer D."/>
            <person name="Thole S."/>
            <person name="Voget S."/>
            <person name="Lehmann R."/>
            <person name="Liesegang H."/>
            <person name="Wollher A."/>
            <person name="Daniel R."/>
            <person name="Simon M."/>
            <person name="Brinkhoff T."/>
        </authorList>
    </citation>
    <scope>NUCLEOTIDE SEQUENCE [LARGE SCALE GENOMIC DNA]</scope>
    <source>
        <strain evidence="4">ATCC 49566 / DSM 6996 / JCM 21268 / NBRC 15278 / OCh 149</strain>
    </source>
</reference>
<sequence length="375" mass="39884">MTQPLRIALVLETSGGGSGRHALDLAEGLAQSGHDVTVIWSAVRAQDDFRSRLLAMEGVSNLPLAMHRAVGLADASSLRALKSLLRIQGPFDIIHGHSSKAGALIRLLPRSIRAARIYTPHAFRTMDPDMGGRARRIYGTIERVLAPRGDQIITVSTAEYEHAIGLGIKAQKLTTVVNGAALPDDTDRAAARAFMGLAPDDVAVGFIGRLDAQKAPLRFVEAVTLAAQHAPKLRGLVIGDGSLRQAAEEMNTAKAIRFLGWQNGPALFPGLDVFCMTSHYEAMPYTLLEALHAGVPIVTTAVGGVEETVVEGTNGFVLPTDSGASKIAERLVTLATDTELRHAFGAEAQKMALDRTVQAMVQDTISVYQAASTQG</sequence>
<dbReference type="RefSeq" id="WP_013960570.1">
    <property type="nucleotide sequence ID" value="NC_015730.1"/>
</dbReference>
<dbReference type="PANTHER" id="PTHR12526">
    <property type="entry name" value="GLYCOSYLTRANSFERASE"/>
    <property type="match status" value="1"/>
</dbReference>
<dbReference type="Proteomes" id="UP000001353">
    <property type="component" value="Chromosome"/>
</dbReference>
<accession>F7ZK06</accession>
<dbReference type="Gene3D" id="3.40.50.2000">
    <property type="entry name" value="Glycogen Phosphorylase B"/>
    <property type="match status" value="2"/>
</dbReference>
<dbReference type="Pfam" id="PF00534">
    <property type="entry name" value="Glycos_transf_1"/>
    <property type="match status" value="1"/>
</dbReference>
<dbReference type="InterPro" id="IPR028098">
    <property type="entry name" value="Glyco_trans_4-like_N"/>
</dbReference>
<gene>
    <name evidence="3" type="ordered locus">RLO149_c006010</name>
</gene>
<dbReference type="CDD" id="cd03801">
    <property type="entry name" value="GT4_PimA-like"/>
    <property type="match status" value="1"/>
</dbReference>
<dbReference type="eggNOG" id="COG0438">
    <property type="taxonomic scope" value="Bacteria"/>
</dbReference>
<dbReference type="AlphaFoldDB" id="F7ZK06"/>
<feature type="domain" description="Glycosyltransferase subfamily 4-like N-terminal" evidence="2">
    <location>
        <begin position="16"/>
        <end position="179"/>
    </location>
</feature>
<keyword evidence="4" id="KW-1185">Reference proteome</keyword>
<dbReference type="Pfam" id="PF13579">
    <property type="entry name" value="Glyco_trans_4_4"/>
    <property type="match status" value="1"/>
</dbReference>
<feature type="domain" description="Glycosyl transferase family 1" evidence="1">
    <location>
        <begin position="192"/>
        <end position="351"/>
    </location>
</feature>
<evidence type="ECO:0000313" key="4">
    <source>
        <dbReference type="Proteomes" id="UP000001353"/>
    </source>
</evidence>
<dbReference type="STRING" id="391595.RLO149_c006010"/>
<evidence type="ECO:0000313" key="3">
    <source>
        <dbReference type="EMBL" id="AEI92629.1"/>
    </source>
</evidence>
<dbReference type="SUPFAM" id="SSF53756">
    <property type="entry name" value="UDP-Glycosyltransferase/glycogen phosphorylase"/>
    <property type="match status" value="1"/>
</dbReference>